<feature type="domain" description="Peptidase M50" evidence="12">
    <location>
        <begin position="7"/>
        <end position="49"/>
    </location>
</feature>
<evidence type="ECO:0000256" key="8">
    <source>
        <dbReference type="ARBA" id="ARBA00022989"/>
    </source>
</evidence>
<evidence type="ECO:0000313" key="14">
    <source>
        <dbReference type="EMBL" id="KKU07807.1"/>
    </source>
</evidence>
<dbReference type="SUPFAM" id="SSF50156">
    <property type="entry name" value="PDZ domain-like"/>
    <property type="match status" value="1"/>
</dbReference>
<dbReference type="Pfam" id="PF02163">
    <property type="entry name" value="Peptidase_M50"/>
    <property type="match status" value="2"/>
</dbReference>
<keyword evidence="11" id="KW-0479">Metal-binding</keyword>
<dbReference type="InterPro" id="IPR036034">
    <property type="entry name" value="PDZ_sf"/>
</dbReference>
<keyword evidence="10 11" id="KW-0472">Membrane</keyword>
<comment type="cofactor">
    <cofactor evidence="1 11">
        <name>Zn(2+)</name>
        <dbReference type="ChEBI" id="CHEBI:29105"/>
    </cofactor>
</comment>
<dbReference type="Proteomes" id="UP000033999">
    <property type="component" value="Unassembled WGS sequence"/>
</dbReference>
<evidence type="ECO:0000256" key="4">
    <source>
        <dbReference type="ARBA" id="ARBA00022670"/>
    </source>
</evidence>
<organism evidence="14 15">
    <name type="scientific">Candidatus Magasanikbacteria bacterium GW2011_GWA2_45_39</name>
    <dbReference type="NCBI Taxonomy" id="1619041"/>
    <lineage>
        <taxon>Bacteria</taxon>
        <taxon>Candidatus Magasanikiibacteriota</taxon>
    </lineage>
</organism>
<dbReference type="GO" id="GO:0004222">
    <property type="term" value="F:metalloendopeptidase activity"/>
    <property type="evidence" value="ECO:0007669"/>
    <property type="project" value="InterPro"/>
</dbReference>
<feature type="transmembrane region" description="Helical" evidence="11">
    <location>
        <begin position="361"/>
        <end position="384"/>
    </location>
</feature>
<keyword evidence="8 11" id="KW-1133">Transmembrane helix</keyword>
<dbReference type="InterPro" id="IPR004387">
    <property type="entry name" value="Pept_M50_Zn"/>
</dbReference>
<evidence type="ECO:0000313" key="15">
    <source>
        <dbReference type="Proteomes" id="UP000033999"/>
    </source>
</evidence>
<comment type="subcellular location">
    <subcellularLocation>
        <location evidence="2">Membrane</location>
        <topology evidence="2">Multi-pass membrane protein</topology>
    </subcellularLocation>
</comment>
<dbReference type="EMBL" id="LCKX01000005">
    <property type="protein sequence ID" value="KKU07807.1"/>
    <property type="molecule type" value="Genomic_DNA"/>
</dbReference>
<dbReference type="InterPro" id="IPR008915">
    <property type="entry name" value="Peptidase_M50"/>
</dbReference>
<dbReference type="AlphaFoldDB" id="A0A0G1MI99"/>
<feature type="transmembrane region" description="Helical" evidence="11">
    <location>
        <begin position="114"/>
        <end position="136"/>
    </location>
</feature>
<dbReference type="Pfam" id="PF17820">
    <property type="entry name" value="PDZ_6"/>
    <property type="match status" value="1"/>
</dbReference>
<dbReference type="EC" id="3.4.24.-" evidence="11"/>
<evidence type="ECO:0000256" key="7">
    <source>
        <dbReference type="ARBA" id="ARBA00022833"/>
    </source>
</evidence>
<comment type="caution">
    <text evidence="14">The sequence shown here is derived from an EMBL/GenBank/DDBJ whole genome shotgun (WGS) entry which is preliminary data.</text>
</comment>
<evidence type="ECO:0000256" key="11">
    <source>
        <dbReference type="RuleBase" id="RU362031"/>
    </source>
</evidence>
<feature type="transmembrane region" description="Helical" evidence="11">
    <location>
        <begin position="309"/>
        <end position="329"/>
    </location>
</feature>
<proteinExistence type="inferred from homology"/>
<dbReference type="PANTHER" id="PTHR42837:SF2">
    <property type="entry name" value="MEMBRANE METALLOPROTEASE ARASP2, CHLOROPLASTIC-RELATED"/>
    <property type="match status" value="1"/>
</dbReference>
<evidence type="ECO:0000256" key="9">
    <source>
        <dbReference type="ARBA" id="ARBA00023049"/>
    </source>
</evidence>
<dbReference type="GO" id="GO:0016020">
    <property type="term" value="C:membrane"/>
    <property type="evidence" value="ECO:0007669"/>
    <property type="project" value="UniProtKB-SubCell"/>
</dbReference>
<feature type="domain" description="PDZ" evidence="13">
    <location>
        <begin position="164"/>
        <end position="216"/>
    </location>
</feature>
<dbReference type="Gene3D" id="2.30.42.10">
    <property type="match status" value="1"/>
</dbReference>
<evidence type="ECO:0000256" key="6">
    <source>
        <dbReference type="ARBA" id="ARBA00022801"/>
    </source>
</evidence>
<keyword evidence="7 11" id="KW-0862">Zinc</keyword>
<evidence type="ECO:0000256" key="5">
    <source>
        <dbReference type="ARBA" id="ARBA00022692"/>
    </source>
</evidence>
<evidence type="ECO:0000256" key="1">
    <source>
        <dbReference type="ARBA" id="ARBA00001947"/>
    </source>
</evidence>
<accession>A0A0G1MI99</accession>
<dbReference type="PANTHER" id="PTHR42837">
    <property type="entry name" value="REGULATOR OF SIGMA-E PROTEASE RSEP"/>
    <property type="match status" value="1"/>
</dbReference>
<sequence>MFTVIIFIAVLAVLVLAHEFGHFIVAKRAGVRVEEFGFGFPPRFVGIQRIHDHGKKKWRIIWGAKPLVGQGYNYVDSGNTVYSLNWLPLGGFVSLKGENGEFADEKDGFRQQKAWIRLLVLSAGVLMNLLLAAVLLSFGFMRGIPMDVEPARAHARVTGAHVGIVSVLSGTPAAEAGIIEGDIVKGVDDQLQIHLIDLQHYINTRAGTPVSFRIERNGTAFDKQITPITLPQTGKGGIGVALAETGLVSYSPPWAVVEGFRSAGVLTWETLKGFGQLITGLFQGQKIAEGVTGPVGIAVLTGKVARMGFVYLLQFMAILSINLAILNIIPFPALDGGRVLFVIIEMFRRGKPVDKNIERTVHAIGFTLLILLVLVVTFNDLSVMRGAFSGFFKRLF</sequence>
<dbReference type="GO" id="GO:0006508">
    <property type="term" value="P:proteolysis"/>
    <property type="evidence" value="ECO:0007669"/>
    <property type="project" value="UniProtKB-KW"/>
</dbReference>
<keyword evidence="4 14" id="KW-0645">Protease</keyword>
<evidence type="ECO:0000259" key="13">
    <source>
        <dbReference type="Pfam" id="PF17820"/>
    </source>
</evidence>
<keyword evidence="9 11" id="KW-0482">Metalloprotease</keyword>
<protein>
    <recommendedName>
        <fullName evidence="11">Zinc metalloprotease</fullName>
        <ecNumber evidence="11">3.4.24.-</ecNumber>
    </recommendedName>
</protein>
<dbReference type="InterPro" id="IPR041489">
    <property type="entry name" value="PDZ_6"/>
</dbReference>
<dbReference type="CDD" id="cd06163">
    <property type="entry name" value="S2P-M50_PDZ_RseP-like"/>
    <property type="match status" value="1"/>
</dbReference>
<gene>
    <name evidence="14" type="ORF">UX10_C0005G0013</name>
</gene>
<reference evidence="14 15" key="1">
    <citation type="journal article" date="2015" name="Nature">
        <title>rRNA introns, odd ribosomes, and small enigmatic genomes across a large radiation of phyla.</title>
        <authorList>
            <person name="Brown C.T."/>
            <person name="Hug L.A."/>
            <person name="Thomas B.C."/>
            <person name="Sharon I."/>
            <person name="Castelle C.J."/>
            <person name="Singh A."/>
            <person name="Wilkins M.J."/>
            <person name="Williams K.H."/>
            <person name="Banfield J.F."/>
        </authorList>
    </citation>
    <scope>NUCLEOTIDE SEQUENCE [LARGE SCALE GENOMIC DNA]</scope>
</reference>
<name>A0A0G1MI99_9BACT</name>
<keyword evidence="6 11" id="KW-0378">Hydrolase</keyword>
<comment type="similarity">
    <text evidence="3 11">Belongs to the peptidase M50B family.</text>
</comment>
<dbReference type="NCBIfam" id="TIGR00054">
    <property type="entry name" value="RIP metalloprotease RseP"/>
    <property type="match status" value="1"/>
</dbReference>
<evidence type="ECO:0000259" key="12">
    <source>
        <dbReference type="Pfam" id="PF02163"/>
    </source>
</evidence>
<evidence type="ECO:0000256" key="2">
    <source>
        <dbReference type="ARBA" id="ARBA00004141"/>
    </source>
</evidence>
<keyword evidence="5 11" id="KW-0812">Transmembrane</keyword>
<feature type="domain" description="Peptidase M50" evidence="12">
    <location>
        <begin position="77"/>
        <end position="372"/>
    </location>
</feature>
<evidence type="ECO:0000256" key="10">
    <source>
        <dbReference type="ARBA" id="ARBA00023136"/>
    </source>
</evidence>
<evidence type="ECO:0000256" key="3">
    <source>
        <dbReference type="ARBA" id="ARBA00007931"/>
    </source>
</evidence>
<dbReference type="GO" id="GO:0046872">
    <property type="term" value="F:metal ion binding"/>
    <property type="evidence" value="ECO:0007669"/>
    <property type="project" value="UniProtKB-KW"/>
</dbReference>